<feature type="compositionally biased region" description="Basic residues" evidence="1">
    <location>
        <begin position="303"/>
        <end position="313"/>
    </location>
</feature>
<evidence type="ECO:0000256" key="1">
    <source>
        <dbReference type="SAM" id="MobiDB-lite"/>
    </source>
</evidence>
<feature type="domain" description="DUF3071" evidence="2">
    <location>
        <begin position="1"/>
        <end position="169"/>
    </location>
</feature>
<feature type="compositionally biased region" description="Low complexity" evidence="1">
    <location>
        <begin position="265"/>
        <end position="276"/>
    </location>
</feature>
<feature type="region of interest" description="Disordered" evidence="1">
    <location>
        <begin position="228"/>
        <end position="329"/>
    </location>
</feature>
<dbReference type="NCBIfam" id="NF040712">
    <property type="entry name" value="SepH"/>
    <property type="match status" value="1"/>
</dbReference>
<dbReference type="RefSeq" id="WP_343991097.1">
    <property type="nucleotide sequence ID" value="NZ_BAAALG010000002.1"/>
</dbReference>
<dbReference type="InterPro" id="IPR021421">
    <property type="entry name" value="DUF3071"/>
</dbReference>
<proteinExistence type="predicted"/>
<dbReference type="InterPro" id="IPR047682">
    <property type="entry name" value="SepH-like"/>
</dbReference>
<evidence type="ECO:0000313" key="4">
    <source>
        <dbReference type="Proteomes" id="UP001501581"/>
    </source>
</evidence>
<comment type="caution">
    <text evidence="3">The sequence shown here is derived from an EMBL/GenBank/DDBJ whole genome shotgun (WGS) entry which is preliminary data.</text>
</comment>
<evidence type="ECO:0000259" key="2">
    <source>
        <dbReference type="Pfam" id="PF11268"/>
    </source>
</evidence>
<sequence>MLHLTLAGLSEDNERLLLVSDSGEEFSLALDAKLRAAVRGTTARPGRMETRMESTLRPRDIQARIRAGESPEAVAQAANTTVEKIEAFAGPVLAERAHIADRAQRSSVRRKSGDAGARTLGDAVAAQLRPHNVRAANVEWDAWRREDGRWTLEAVYSAGSHSGTGHFSFDVPGNYVIADDDEARWLVGEPVNRPEPQAPRDDLARFRQARQSADDAQLALGEDDEFAPAPEQEQEPLGADAIALVQADEPDADEPTVDLSETVRAAAKATPSAPAPEQASDAAREQAAEPQAESAEPEPAKPAPRKANRRKRASVPSWDEIMFGGGKQE</sequence>
<name>A0ABN1TP10_9ACTN</name>
<keyword evidence="4" id="KW-1185">Reference proteome</keyword>
<dbReference type="EMBL" id="BAAALG010000002">
    <property type="protein sequence ID" value="GAA1093078.1"/>
    <property type="molecule type" value="Genomic_DNA"/>
</dbReference>
<evidence type="ECO:0000313" key="3">
    <source>
        <dbReference type="EMBL" id="GAA1093078.1"/>
    </source>
</evidence>
<reference evidence="3 4" key="1">
    <citation type="journal article" date="2019" name="Int. J. Syst. Evol. Microbiol.">
        <title>The Global Catalogue of Microorganisms (GCM) 10K type strain sequencing project: providing services to taxonomists for standard genome sequencing and annotation.</title>
        <authorList>
            <consortium name="The Broad Institute Genomics Platform"/>
            <consortium name="The Broad Institute Genome Sequencing Center for Infectious Disease"/>
            <person name="Wu L."/>
            <person name="Ma J."/>
        </authorList>
    </citation>
    <scope>NUCLEOTIDE SEQUENCE [LARGE SCALE GENOMIC DNA]</scope>
    <source>
        <strain evidence="3 4">JCM 13008</strain>
    </source>
</reference>
<accession>A0ABN1TP10</accession>
<dbReference type="Pfam" id="PF11268">
    <property type="entry name" value="DUF3071"/>
    <property type="match status" value="1"/>
</dbReference>
<gene>
    <name evidence="3" type="primary">sepH</name>
    <name evidence="3" type="ORF">GCM10009668_05420</name>
</gene>
<dbReference type="Proteomes" id="UP001501581">
    <property type="component" value="Unassembled WGS sequence"/>
</dbReference>
<protein>
    <submittedName>
        <fullName evidence="3">Septation protein SepH</fullName>
    </submittedName>
</protein>
<organism evidence="3 4">
    <name type="scientific">Nocardioides dubius</name>
    <dbReference type="NCBI Taxonomy" id="317019"/>
    <lineage>
        <taxon>Bacteria</taxon>
        <taxon>Bacillati</taxon>
        <taxon>Actinomycetota</taxon>
        <taxon>Actinomycetes</taxon>
        <taxon>Propionibacteriales</taxon>
        <taxon>Nocardioidaceae</taxon>
        <taxon>Nocardioides</taxon>
    </lineage>
</organism>